<keyword evidence="2" id="KW-1185">Reference proteome</keyword>
<organism evidence="1 2">
    <name type="scientific">Favolaschia claudopus</name>
    <dbReference type="NCBI Taxonomy" id="2862362"/>
    <lineage>
        <taxon>Eukaryota</taxon>
        <taxon>Fungi</taxon>
        <taxon>Dikarya</taxon>
        <taxon>Basidiomycota</taxon>
        <taxon>Agaricomycotina</taxon>
        <taxon>Agaricomycetes</taxon>
        <taxon>Agaricomycetidae</taxon>
        <taxon>Agaricales</taxon>
        <taxon>Marasmiineae</taxon>
        <taxon>Mycenaceae</taxon>
        <taxon>Favolaschia</taxon>
    </lineage>
</organism>
<name>A0AAW0DN61_9AGAR</name>
<dbReference type="Proteomes" id="UP001362999">
    <property type="component" value="Unassembled WGS sequence"/>
</dbReference>
<accession>A0AAW0DN61</accession>
<proteinExistence type="predicted"/>
<evidence type="ECO:0000313" key="2">
    <source>
        <dbReference type="Proteomes" id="UP001362999"/>
    </source>
</evidence>
<protein>
    <submittedName>
        <fullName evidence="1">Uncharacterized protein</fullName>
    </submittedName>
</protein>
<comment type="caution">
    <text evidence="1">The sequence shown here is derived from an EMBL/GenBank/DDBJ whole genome shotgun (WGS) entry which is preliminary data.</text>
</comment>
<reference evidence="1 2" key="1">
    <citation type="journal article" date="2024" name="J Genomics">
        <title>Draft genome sequencing and assembly of Favolaschia claudopus CIRM-BRFM 2984 isolated from oak limbs.</title>
        <authorList>
            <person name="Navarro D."/>
            <person name="Drula E."/>
            <person name="Chaduli D."/>
            <person name="Cazenave R."/>
            <person name="Ahrendt S."/>
            <person name="Wang J."/>
            <person name="Lipzen A."/>
            <person name="Daum C."/>
            <person name="Barry K."/>
            <person name="Grigoriev I.V."/>
            <person name="Favel A."/>
            <person name="Rosso M.N."/>
            <person name="Martin F."/>
        </authorList>
    </citation>
    <scope>NUCLEOTIDE SEQUENCE [LARGE SCALE GENOMIC DNA]</scope>
    <source>
        <strain evidence="1 2">CIRM-BRFM 2984</strain>
    </source>
</reference>
<dbReference type="AlphaFoldDB" id="A0AAW0DN61"/>
<evidence type="ECO:0000313" key="1">
    <source>
        <dbReference type="EMBL" id="KAK7052419.1"/>
    </source>
</evidence>
<dbReference type="EMBL" id="JAWWNJ010000007">
    <property type="protein sequence ID" value="KAK7052419.1"/>
    <property type="molecule type" value="Genomic_DNA"/>
</dbReference>
<gene>
    <name evidence="1" type="ORF">R3P38DRAFT_2860222</name>
</gene>
<sequence length="91" mass="9849">MGFSIPMPSMSVSKFCIGFFGGGPCSACGKHTDAIPLSYTVRLRVCNRVCQDALVGNKIIAEIVTRKNPTAQWEELERLKTCKLGCPASNP</sequence>